<name>A0A936YNB1_9HYPH</name>
<evidence type="ECO:0000259" key="18">
    <source>
        <dbReference type="Pfam" id="PF06574"/>
    </source>
</evidence>
<evidence type="ECO:0000256" key="2">
    <source>
        <dbReference type="ARBA" id="ARBA00004726"/>
    </source>
</evidence>
<sequence>MASTSHAYPLFGGTTDLPDVVTDDLASDHPLRNAVLALGNFDGFHLGHQALAGMAHRLAAGRPVAVMSCEPHPRSFFCKENAPFRLATPATKRWQLGQYGVDFIYSPLFDHAFAGLSPIEFVDRILVDALGVRGVIAGPDFRFGNRRAGDMSLLSELGAARGFSVSIAPDITHAGVRVSSTLIRAAIQAGDLHGASRLLGHGWLVETRQTPNGGLKLHHDLCKPRAGRYVGFVDGPDGRGERRCIDITSAGEFLPLGPQAVRATPTMWRLEAQVVRKRPDVRQVPFRPADNAQKPIR</sequence>
<evidence type="ECO:0000313" key="20">
    <source>
        <dbReference type="Proteomes" id="UP000633219"/>
    </source>
</evidence>
<accession>A0A936YNB1</accession>
<dbReference type="Gene3D" id="3.40.50.620">
    <property type="entry name" value="HUPs"/>
    <property type="match status" value="1"/>
</dbReference>
<evidence type="ECO:0000256" key="8">
    <source>
        <dbReference type="ARBA" id="ARBA00022630"/>
    </source>
</evidence>
<dbReference type="GO" id="GO:0009231">
    <property type="term" value="P:riboflavin biosynthetic process"/>
    <property type="evidence" value="ECO:0007669"/>
    <property type="project" value="InterPro"/>
</dbReference>
<dbReference type="PANTHER" id="PTHR22749:SF6">
    <property type="entry name" value="RIBOFLAVIN KINASE"/>
    <property type="match status" value="1"/>
</dbReference>
<organism evidence="19 20">
    <name type="scientific">Rhizobium setariae</name>
    <dbReference type="NCBI Taxonomy" id="2801340"/>
    <lineage>
        <taxon>Bacteria</taxon>
        <taxon>Pseudomonadati</taxon>
        <taxon>Pseudomonadota</taxon>
        <taxon>Alphaproteobacteria</taxon>
        <taxon>Hyphomicrobiales</taxon>
        <taxon>Rhizobiaceae</taxon>
        <taxon>Rhizobium/Agrobacterium group</taxon>
        <taxon>Rhizobium</taxon>
    </lineage>
</organism>
<comment type="pathway">
    <text evidence="3">Cofactor biosynthesis; FMN biosynthesis; FMN from riboflavin (ATP route): step 1/1.</text>
</comment>
<protein>
    <recommendedName>
        <fullName evidence="7">Bifunctional riboflavin kinase/FMN adenylyltransferase</fullName>
        <ecNumber evidence="5">2.7.1.26</ecNumber>
        <ecNumber evidence="6">2.7.7.2</ecNumber>
    </recommendedName>
    <alternativeName>
        <fullName evidence="15">Riboflavin biosynthesis protein RibF</fullName>
    </alternativeName>
</protein>
<comment type="function">
    <text evidence="1">Catalyzes the phosphorylation of riboflavin to FMN followed by the adenylation of FMN to FAD.</text>
</comment>
<dbReference type="CDD" id="cd02064">
    <property type="entry name" value="FAD_synthetase_N"/>
    <property type="match status" value="1"/>
</dbReference>
<gene>
    <name evidence="19" type="ORF">JJB09_16935</name>
</gene>
<comment type="similarity">
    <text evidence="4">Belongs to the RibF family.</text>
</comment>
<dbReference type="GO" id="GO:0005524">
    <property type="term" value="F:ATP binding"/>
    <property type="evidence" value="ECO:0007669"/>
    <property type="project" value="UniProtKB-KW"/>
</dbReference>
<evidence type="ECO:0000256" key="9">
    <source>
        <dbReference type="ARBA" id="ARBA00022643"/>
    </source>
</evidence>
<feature type="domain" description="FAD synthetase" evidence="18">
    <location>
        <begin position="31"/>
        <end position="181"/>
    </location>
</feature>
<evidence type="ECO:0000313" key="19">
    <source>
        <dbReference type="EMBL" id="MBL0373709.1"/>
    </source>
</evidence>
<proteinExistence type="inferred from homology"/>
<dbReference type="InterPro" id="IPR014729">
    <property type="entry name" value="Rossmann-like_a/b/a_fold"/>
</dbReference>
<dbReference type="InterPro" id="IPR015864">
    <property type="entry name" value="FAD_synthase"/>
</dbReference>
<comment type="catalytic activity">
    <reaction evidence="16">
        <text>riboflavin + ATP = FMN + ADP + H(+)</text>
        <dbReference type="Rhea" id="RHEA:14357"/>
        <dbReference type="ChEBI" id="CHEBI:15378"/>
        <dbReference type="ChEBI" id="CHEBI:30616"/>
        <dbReference type="ChEBI" id="CHEBI:57986"/>
        <dbReference type="ChEBI" id="CHEBI:58210"/>
        <dbReference type="ChEBI" id="CHEBI:456216"/>
        <dbReference type="EC" id="2.7.1.26"/>
    </reaction>
</comment>
<comment type="caution">
    <text evidence="19">The sequence shown here is derived from an EMBL/GenBank/DDBJ whole genome shotgun (WGS) entry which is preliminary data.</text>
</comment>
<dbReference type="AlphaFoldDB" id="A0A936YNB1"/>
<dbReference type="Pfam" id="PF06574">
    <property type="entry name" value="FAD_syn"/>
    <property type="match status" value="1"/>
</dbReference>
<evidence type="ECO:0000256" key="11">
    <source>
        <dbReference type="ARBA" id="ARBA00022695"/>
    </source>
</evidence>
<evidence type="ECO:0000256" key="13">
    <source>
        <dbReference type="ARBA" id="ARBA00022827"/>
    </source>
</evidence>
<dbReference type="InterPro" id="IPR023468">
    <property type="entry name" value="Riboflavin_kinase"/>
</dbReference>
<evidence type="ECO:0000256" key="7">
    <source>
        <dbReference type="ARBA" id="ARBA00018483"/>
    </source>
</evidence>
<evidence type="ECO:0000256" key="15">
    <source>
        <dbReference type="ARBA" id="ARBA00032176"/>
    </source>
</evidence>
<keyword evidence="12" id="KW-0547">Nucleotide-binding</keyword>
<evidence type="ECO:0000256" key="10">
    <source>
        <dbReference type="ARBA" id="ARBA00022679"/>
    </source>
</evidence>
<dbReference type="EC" id="2.7.7.2" evidence="6"/>
<evidence type="ECO:0000256" key="3">
    <source>
        <dbReference type="ARBA" id="ARBA00005201"/>
    </source>
</evidence>
<keyword evidence="10" id="KW-0808">Transferase</keyword>
<keyword evidence="8" id="KW-0285">Flavoprotein</keyword>
<keyword evidence="20" id="KW-1185">Reference proteome</keyword>
<dbReference type="SUPFAM" id="SSF52374">
    <property type="entry name" value="Nucleotidylyl transferase"/>
    <property type="match status" value="1"/>
</dbReference>
<keyword evidence="9" id="KW-0288">FMN</keyword>
<dbReference type="GO" id="GO:0009398">
    <property type="term" value="P:FMN biosynthetic process"/>
    <property type="evidence" value="ECO:0007669"/>
    <property type="project" value="TreeGrafter"/>
</dbReference>
<comment type="pathway">
    <text evidence="2">Cofactor biosynthesis; FAD biosynthesis; FAD from FMN: step 1/1.</text>
</comment>
<dbReference type="FunFam" id="3.40.50.620:FF:000021">
    <property type="entry name" value="Riboflavin biosynthesis protein"/>
    <property type="match status" value="1"/>
</dbReference>
<evidence type="ECO:0000256" key="17">
    <source>
        <dbReference type="ARBA" id="ARBA00049494"/>
    </source>
</evidence>
<dbReference type="GO" id="GO:0008531">
    <property type="term" value="F:riboflavin kinase activity"/>
    <property type="evidence" value="ECO:0007669"/>
    <property type="project" value="UniProtKB-EC"/>
</dbReference>
<dbReference type="GO" id="GO:0003919">
    <property type="term" value="F:FMN adenylyltransferase activity"/>
    <property type="evidence" value="ECO:0007669"/>
    <property type="project" value="UniProtKB-EC"/>
</dbReference>
<evidence type="ECO:0000256" key="4">
    <source>
        <dbReference type="ARBA" id="ARBA00010214"/>
    </source>
</evidence>
<comment type="catalytic activity">
    <reaction evidence="17">
        <text>FMN + ATP + H(+) = FAD + diphosphate</text>
        <dbReference type="Rhea" id="RHEA:17237"/>
        <dbReference type="ChEBI" id="CHEBI:15378"/>
        <dbReference type="ChEBI" id="CHEBI:30616"/>
        <dbReference type="ChEBI" id="CHEBI:33019"/>
        <dbReference type="ChEBI" id="CHEBI:57692"/>
        <dbReference type="ChEBI" id="CHEBI:58210"/>
        <dbReference type="EC" id="2.7.7.2"/>
    </reaction>
</comment>
<keyword evidence="11" id="KW-0548">Nucleotidyltransferase</keyword>
<evidence type="ECO:0000256" key="16">
    <source>
        <dbReference type="ARBA" id="ARBA00047880"/>
    </source>
</evidence>
<evidence type="ECO:0000256" key="12">
    <source>
        <dbReference type="ARBA" id="ARBA00022741"/>
    </source>
</evidence>
<keyword evidence="14" id="KW-0067">ATP-binding</keyword>
<evidence type="ECO:0000256" key="14">
    <source>
        <dbReference type="ARBA" id="ARBA00022840"/>
    </source>
</evidence>
<evidence type="ECO:0000256" key="1">
    <source>
        <dbReference type="ARBA" id="ARBA00002121"/>
    </source>
</evidence>
<evidence type="ECO:0000256" key="6">
    <source>
        <dbReference type="ARBA" id="ARBA00012393"/>
    </source>
</evidence>
<dbReference type="EMBL" id="JAEQNC010000009">
    <property type="protein sequence ID" value="MBL0373709.1"/>
    <property type="molecule type" value="Genomic_DNA"/>
</dbReference>
<dbReference type="EC" id="2.7.1.26" evidence="5"/>
<dbReference type="Proteomes" id="UP000633219">
    <property type="component" value="Unassembled WGS sequence"/>
</dbReference>
<dbReference type="RefSeq" id="WP_201660655.1">
    <property type="nucleotide sequence ID" value="NZ_JAEQNC010000009.1"/>
</dbReference>
<reference evidence="19" key="1">
    <citation type="submission" date="2021-01" db="EMBL/GenBank/DDBJ databases">
        <title>Rhizobium sp. strain KVB221 16S ribosomal RNA gene Genome sequencing and assembly.</title>
        <authorList>
            <person name="Kang M."/>
        </authorList>
    </citation>
    <scope>NUCLEOTIDE SEQUENCE</scope>
    <source>
        <strain evidence="19">KVB221</strain>
    </source>
</reference>
<evidence type="ECO:0000256" key="5">
    <source>
        <dbReference type="ARBA" id="ARBA00012105"/>
    </source>
</evidence>
<dbReference type="PANTHER" id="PTHR22749">
    <property type="entry name" value="RIBOFLAVIN KINASE/FMN ADENYLYLTRANSFERASE"/>
    <property type="match status" value="1"/>
</dbReference>
<keyword evidence="13" id="KW-0274">FAD</keyword>